<feature type="domain" description="C-type lectin" evidence="6">
    <location>
        <begin position="134"/>
        <end position="240"/>
    </location>
</feature>
<accession>A0A8C8VI47</accession>
<evidence type="ECO:0000259" key="6">
    <source>
        <dbReference type="PROSITE" id="PS50041"/>
    </source>
</evidence>
<dbReference type="Proteomes" id="UP000694393">
    <property type="component" value="Unplaced"/>
</dbReference>
<evidence type="ECO:0000256" key="3">
    <source>
        <dbReference type="ARBA" id="ARBA00022729"/>
    </source>
</evidence>
<feature type="transmembrane region" description="Helical" evidence="5">
    <location>
        <begin position="107"/>
        <end position="124"/>
    </location>
</feature>
<dbReference type="SUPFAM" id="SSF56436">
    <property type="entry name" value="C-type lectin-like"/>
    <property type="match status" value="1"/>
</dbReference>
<dbReference type="PROSITE" id="PS50041">
    <property type="entry name" value="C_TYPE_LECTIN_2"/>
    <property type="match status" value="1"/>
</dbReference>
<keyword evidence="3" id="KW-0732">Signal</keyword>
<keyword evidence="4" id="KW-0430">Lectin</keyword>
<evidence type="ECO:0000256" key="1">
    <source>
        <dbReference type="ARBA" id="ARBA00004613"/>
    </source>
</evidence>
<protein>
    <recommendedName>
        <fullName evidence="6">C-type lectin domain-containing protein</fullName>
    </recommendedName>
</protein>
<keyword evidence="2" id="KW-0964">Secreted</keyword>
<keyword evidence="8" id="KW-1185">Reference proteome</keyword>
<keyword evidence="5" id="KW-0472">Membrane</keyword>
<reference evidence="7" key="2">
    <citation type="submission" date="2025-09" db="UniProtKB">
        <authorList>
            <consortium name="Ensembl"/>
        </authorList>
    </citation>
    <scope>IDENTIFICATION</scope>
</reference>
<evidence type="ECO:0000256" key="2">
    <source>
        <dbReference type="ARBA" id="ARBA00022525"/>
    </source>
</evidence>
<dbReference type="GO" id="GO:0001503">
    <property type="term" value="P:ossification"/>
    <property type="evidence" value="ECO:0007669"/>
    <property type="project" value="TreeGrafter"/>
</dbReference>
<dbReference type="GO" id="GO:0005615">
    <property type="term" value="C:extracellular space"/>
    <property type="evidence" value="ECO:0007669"/>
    <property type="project" value="TreeGrafter"/>
</dbReference>
<dbReference type="Ensembl" id="ENSPCET00000009654.1">
    <property type="protein sequence ID" value="ENSPCEP00000009331.1"/>
    <property type="gene ID" value="ENSPCEG00000007468.1"/>
</dbReference>
<dbReference type="PANTHER" id="PTHR22799">
    <property type="entry name" value="TETRANECTIN-RELATED"/>
    <property type="match status" value="1"/>
</dbReference>
<dbReference type="InterPro" id="IPR051663">
    <property type="entry name" value="CLec_Tetranectin-domain"/>
</dbReference>
<dbReference type="InterPro" id="IPR001304">
    <property type="entry name" value="C-type_lectin-like"/>
</dbReference>
<evidence type="ECO:0000256" key="4">
    <source>
        <dbReference type="ARBA" id="ARBA00022734"/>
    </source>
</evidence>
<dbReference type="InterPro" id="IPR016187">
    <property type="entry name" value="CTDL_fold"/>
</dbReference>
<dbReference type="InterPro" id="IPR016186">
    <property type="entry name" value="C-type_lectin-like/link_sf"/>
</dbReference>
<dbReference type="SMART" id="SM00034">
    <property type="entry name" value="CLECT"/>
    <property type="match status" value="1"/>
</dbReference>
<dbReference type="PANTHER" id="PTHR22799:SF1">
    <property type="entry name" value="C-TYPE LECTIN DOMAIN FAMILY 11 MEMBER A"/>
    <property type="match status" value="1"/>
</dbReference>
<keyword evidence="5" id="KW-0812">Transmembrane</keyword>
<evidence type="ECO:0000313" key="7">
    <source>
        <dbReference type="Ensembl" id="ENSPCEP00000009331.1"/>
    </source>
</evidence>
<reference evidence="7" key="1">
    <citation type="submission" date="2025-08" db="UniProtKB">
        <authorList>
            <consortium name="Ensembl"/>
        </authorList>
    </citation>
    <scope>IDENTIFICATION</scope>
</reference>
<evidence type="ECO:0000313" key="8">
    <source>
        <dbReference type="Proteomes" id="UP000694393"/>
    </source>
</evidence>
<dbReference type="GO" id="GO:0008083">
    <property type="term" value="F:growth factor activity"/>
    <property type="evidence" value="ECO:0007669"/>
    <property type="project" value="TreeGrafter"/>
</dbReference>
<dbReference type="Gene3D" id="3.10.100.10">
    <property type="entry name" value="Mannose-Binding Protein A, subunit A"/>
    <property type="match status" value="1"/>
</dbReference>
<dbReference type="Pfam" id="PF00059">
    <property type="entry name" value="Lectin_C"/>
    <property type="match status" value="1"/>
</dbReference>
<dbReference type="GO" id="GO:0030246">
    <property type="term" value="F:carbohydrate binding"/>
    <property type="evidence" value="ECO:0007669"/>
    <property type="project" value="UniProtKB-KW"/>
</dbReference>
<proteinExistence type="predicted"/>
<dbReference type="AlphaFoldDB" id="A0A8C8VI47"/>
<organism evidence="7 8">
    <name type="scientific">Pelusios castaneus</name>
    <name type="common">West African mud turtle</name>
    <dbReference type="NCBI Taxonomy" id="367368"/>
    <lineage>
        <taxon>Eukaryota</taxon>
        <taxon>Metazoa</taxon>
        <taxon>Chordata</taxon>
        <taxon>Craniata</taxon>
        <taxon>Vertebrata</taxon>
        <taxon>Euteleostomi</taxon>
        <taxon>Archelosauria</taxon>
        <taxon>Testudinata</taxon>
        <taxon>Testudines</taxon>
        <taxon>Pleurodira</taxon>
        <taxon>Pelomedusidae</taxon>
        <taxon>Pelusios</taxon>
    </lineage>
</organism>
<name>A0A8C8VI47_9SAUR</name>
<sequence>MVCRVESLPYEWRLKKLGLFSLTKRRLRGDMIALYKCIRGINIREGEEFFEYSTNVDTRTNGYKLSIRKFRLEIRCRFLTIRGVKFWNNLPRGVVGAKTITAFKSDLTRFFLLYIVVLVFNGIITTSGKKIFSTNGHCADFETTRERCKEVGATIASPRNMKDDLAVFHFVKSFKKCAHLGIKRSQIPDEFSFLDGTALNYTHWGPQEPTVNEGENCVKMFIDGAWNATTCNQHHLAVCEF</sequence>
<comment type="subcellular location">
    <subcellularLocation>
        <location evidence="1">Secreted</location>
    </subcellularLocation>
</comment>
<evidence type="ECO:0000256" key="5">
    <source>
        <dbReference type="SAM" id="Phobius"/>
    </source>
</evidence>
<keyword evidence="5" id="KW-1133">Transmembrane helix</keyword>